<dbReference type="Gene3D" id="3.40.50.720">
    <property type="entry name" value="NAD(P)-binding Rossmann-like Domain"/>
    <property type="match status" value="1"/>
</dbReference>
<evidence type="ECO:0000313" key="3">
    <source>
        <dbReference type="EMBL" id="QVV89147.1"/>
    </source>
</evidence>
<dbReference type="InterPro" id="IPR036291">
    <property type="entry name" value="NAD(P)-bd_dom_sf"/>
</dbReference>
<dbReference type="InterPro" id="IPR001509">
    <property type="entry name" value="Epimerase_deHydtase"/>
</dbReference>
<dbReference type="AlphaFoldDB" id="A0A8E7B2B9"/>
<evidence type="ECO:0000256" key="1">
    <source>
        <dbReference type="ARBA" id="ARBA00007637"/>
    </source>
</evidence>
<dbReference type="SUPFAM" id="SSF51735">
    <property type="entry name" value="NAD(P)-binding Rossmann-fold domains"/>
    <property type="match status" value="1"/>
</dbReference>
<reference evidence="3 4" key="1">
    <citation type="submission" date="2021-05" db="EMBL/GenBank/DDBJ databases">
        <title>A novel Methanospirillum isolate from a pyrite-forming mixed culture.</title>
        <authorList>
            <person name="Bunk B."/>
            <person name="Sproer C."/>
            <person name="Spring S."/>
            <person name="Pester M."/>
        </authorList>
    </citation>
    <scope>NUCLEOTIDE SEQUENCE [LARGE SCALE GENOMIC DNA]</scope>
    <source>
        <strain evidence="3 4">J.3.6.1-F.2.7.3</strain>
    </source>
</reference>
<dbReference type="PANTHER" id="PTHR43000">
    <property type="entry name" value="DTDP-D-GLUCOSE 4,6-DEHYDRATASE-RELATED"/>
    <property type="match status" value="1"/>
</dbReference>
<keyword evidence="4" id="KW-1185">Reference proteome</keyword>
<gene>
    <name evidence="3" type="ORF">KHC33_01015</name>
</gene>
<dbReference type="RefSeq" id="WP_214419948.1">
    <property type="nucleotide sequence ID" value="NZ_CP075546.1"/>
</dbReference>
<sequence length="278" mass="31408">MMNPSQRILVTGATGFVGCHVIPELLAHGHQVHAVSRDREKAETMPWWGKVRYTVADIHNPDMDLVDACGLPDVLIHLAWPGLPNYDALSHYEDTFPADYQFIKRMVLAGVKQVLITGTCFEYGLQNGCLSEDMPTVPVTPYGLAKDTLRKSLEMLQKVHPFTLKWVRLFYLYGPGQNPKSLLSQLDAAVDRGNPVFRMSGGEQLRDYLPVEEAARRIVQVAGNPDCHGIINCCSGNPISIRRLVEEHIARRKARIELELGYYPYPEYEPMAFWGDER</sequence>
<name>A0A8E7B2B9_9EURY</name>
<accession>A0A8E7B2B9</accession>
<dbReference type="GeneID" id="65095721"/>
<dbReference type="PROSITE" id="PS51257">
    <property type="entry name" value="PROKAR_LIPOPROTEIN"/>
    <property type="match status" value="1"/>
</dbReference>
<dbReference type="KEGG" id="mrtj:KHC33_01015"/>
<protein>
    <submittedName>
        <fullName evidence="3">NAD(P)-dependent oxidoreductase</fullName>
    </submittedName>
</protein>
<dbReference type="Pfam" id="PF01370">
    <property type="entry name" value="Epimerase"/>
    <property type="match status" value="1"/>
</dbReference>
<evidence type="ECO:0000313" key="4">
    <source>
        <dbReference type="Proteomes" id="UP000680656"/>
    </source>
</evidence>
<dbReference type="EMBL" id="CP075546">
    <property type="protein sequence ID" value="QVV89147.1"/>
    <property type="molecule type" value="Genomic_DNA"/>
</dbReference>
<evidence type="ECO:0000259" key="2">
    <source>
        <dbReference type="Pfam" id="PF01370"/>
    </source>
</evidence>
<comment type="similarity">
    <text evidence="1">Belongs to the NAD(P)-dependent epimerase/dehydratase family.</text>
</comment>
<dbReference type="Proteomes" id="UP000680656">
    <property type="component" value="Chromosome"/>
</dbReference>
<feature type="domain" description="NAD-dependent epimerase/dehydratase" evidence="2">
    <location>
        <begin position="8"/>
        <end position="232"/>
    </location>
</feature>
<organism evidence="3 4">
    <name type="scientific">Methanospirillum purgamenti</name>
    <dbReference type="NCBI Taxonomy" id="2834276"/>
    <lineage>
        <taxon>Archaea</taxon>
        <taxon>Methanobacteriati</taxon>
        <taxon>Methanobacteriota</taxon>
        <taxon>Stenosarchaea group</taxon>
        <taxon>Methanomicrobia</taxon>
        <taxon>Methanomicrobiales</taxon>
        <taxon>Methanospirillaceae</taxon>
        <taxon>Methanospirillum</taxon>
    </lineage>
</organism>
<proteinExistence type="inferred from homology"/>